<gene>
    <name evidence="4" type="ORF">A0O34_17550</name>
</gene>
<dbReference type="SUPFAM" id="SSF53756">
    <property type="entry name" value="UDP-Glycosyltransferase/glycogen phosphorylase"/>
    <property type="match status" value="1"/>
</dbReference>
<dbReference type="Gene3D" id="3.40.50.2000">
    <property type="entry name" value="Glycogen Phosphorylase B"/>
    <property type="match status" value="2"/>
</dbReference>
<evidence type="ECO:0008006" key="6">
    <source>
        <dbReference type="Google" id="ProtNLM"/>
    </source>
</evidence>
<accession>A0A172XZ98</accession>
<name>A0A172XZ98_9FLAO</name>
<dbReference type="EMBL" id="CP015199">
    <property type="protein sequence ID" value="ANF52210.1"/>
    <property type="molecule type" value="Genomic_DNA"/>
</dbReference>
<evidence type="ECO:0000259" key="3">
    <source>
        <dbReference type="Pfam" id="PF13439"/>
    </source>
</evidence>
<dbReference type="Pfam" id="PF13439">
    <property type="entry name" value="Glyco_transf_4"/>
    <property type="match status" value="1"/>
</dbReference>
<dbReference type="STRING" id="1685010.A0O34_17550"/>
<dbReference type="AlphaFoldDB" id="A0A172XZ98"/>
<evidence type="ECO:0000259" key="2">
    <source>
        <dbReference type="Pfam" id="PF00534"/>
    </source>
</evidence>
<keyword evidence="1" id="KW-0808">Transferase</keyword>
<keyword evidence="5" id="KW-1185">Reference proteome</keyword>
<dbReference type="InterPro" id="IPR028098">
    <property type="entry name" value="Glyco_trans_4-like_N"/>
</dbReference>
<dbReference type="OrthoDB" id="1450439at2"/>
<evidence type="ECO:0000313" key="4">
    <source>
        <dbReference type="EMBL" id="ANF52210.1"/>
    </source>
</evidence>
<feature type="domain" description="Glycosyltransferase subfamily 4-like N-terminal" evidence="3">
    <location>
        <begin position="140"/>
        <end position="181"/>
    </location>
</feature>
<evidence type="ECO:0000313" key="5">
    <source>
        <dbReference type="Proteomes" id="UP000077824"/>
    </source>
</evidence>
<dbReference type="InterPro" id="IPR001296">
    <property type="entry name" value="Glyco_trans_1"/>
</dbReference>
<feature type="domain" description="Glycosyl transferase family 1" evidence="2">
    <location>
        <begin position="196"/>
        <end position="355"/>
    </location>
</feature>
<dbReference type="KEGG" id="chh:A0O34_17550"/>
<reference evidence="4 5" key="1">
    <citation type="submission" date="2016-04" db="EMBL/GenBank/DDBJ databases">
        <title>Complete Genome Sequence of Chryseobacterium sp. IHBB 10212.</title>
        <authorList>
            <person name="Pal M."/>
            <person name="Swarnkar M.K."/>
            <person name="Kaushal K."/>
            <person name="Chhibber S."/>
            <person name="Singh A.K."/>
            <person name="Gulati A."/>
        </authorList>
    </citation>
    <scope>NUCLEOTIDE SEQUENCE [LARGE SCALE GENOMIC DNA]</scope>
    <source>
        <strain evidence="4 5">IHBB 10212</strain>
    </source>
</reference>
<organism evidence="4 5">
    <name type="scientific">Chryseobacterium glaciei</name>
    <dbReference type="NCBI Taxonomy" id="1685010"/>
    <lineage>
        <taxon>Bacteria</taxon>
        <taxon>Pseudomonadati</taxon>
        <taxon>Bacteroidota</taxon>
        <taxon>Flavobacteriia</taxon>
        <taxon>Flavobacteriales</taxon>
        <taxon>Weeksellaceae</taxon>
        <taxon>Chryseobacterium group</taxon>
        <taxon>Chryseobacterium</taxon>
    </lineage>
</organism>
<dbReference type="RefSeq" id="WP_066757529.1">
    <property type="nucleotide sequence ID" value="NZ_CP015199.1"/>
</dbReference>
<dbReference type="GO" id="GO:0016757">
    <property type="term" value="F:glycosyltransferase activity"/>
    <property type="evidence" value="ECO:0007669"/>
    <property type="project" value="InterPro"/>
</dbReference>
<dbReference type="PANTHER" id="PTHR46401:SF2">
    <property type="entry name" value="GLYCOSYLTRANSFERASE WBBK-RELATED"/>
    <property type="match status" value="1"/>
</dbReference>
<dbReference type="Pfam" id="PF00534">
    <property type="entry name" value="Glycos_transf_1"/>
    <property type="match status" value="1"/>
</dbReference>
<sequence>MKSYYASFDAFPTSKGASTHISHSLQALSEIADKVDVYCLKGNSAIDLELAENVEIHPFYYEDESQNYLERAQLFSEKVYSCTKLSDEKGIGQFRDIWSGLGMIKQTHLKTIFEVNALTSIELPVRFPLLTPSLITEIQNIELTCLEACDHIVTPSAVTKKYLTEKFSIDKDKISVIPNGAEAFPKSEKPVDLPVDYIVYFGALQPWQGLDVLLKSFQYLKDYQNLKLIICSSVKEKVTKPYHKLIENLGIQDQVIFRYELGKESLYTIIQHAKASIAPLKFGDRNVVQGCCPIKILESMACKTPIVVAELPVTQELLTEDDAYFFWPEDELDLSRCIRFVLDNPEMTNLKAQNAFNRFQKQFTWNHHNEKLQKVYQNLM</sequence>
<proteinExistence type="predicted"/>
<evidence type="ECO:0000256" key="1">
    <source>
        <dbReference type="ARBA" id="ARBA00022679"/>
    </source>
</evidence>
<dbReference type="PANTHER" id="PTHR46401">
    <property type="entry name" value="GLYCOSYLTRANSFERASE WBBK-RELATED"/>
    <property type="match status" value="1"/>
</dbReference>
<dbReference type="Proteomes" id="UP000077824">
    <property type="component" value="Chromosome"/>
</dbReference>
<protein>
    <recommendedName>
        <fullName evidence="6">Glycosyl transferase family 1</fullName>
    </recommendedName>
</protein>